<organism evidence="3 4">
    <name type="scientific">Rhizobium setariae</name>
    <dbReference type="NCBI Taxonomy" id="2801340"/>
    <lineage>
        <taxon>Bacteria</taxon>
        <taxon>Pseudomonadati</taxon>
        <taxon>Pseudomonadota</taxon>
        <taxon>Alphaproteobacteria</taxon>
        <taxon>Hyphomicrobiales</taxon>
        <taxon>Rhizobiaceae</taxon>
        <taxon>Rhizobium/Agrobacterium group</taxon>
        <taxon>Rhizobium</taxon>
    </lineage>
</organism>
<dbReference type="PANTHER" id="PTHR12598:SF0">
    <property type="entry name" value="COPPER HOMEOSTASIS PROTEIN CUTC HOMOLOG"/>
    <property type="match status" value="1"/>
</dbReference>
<comment type="caution">
    <text evidence="3">The sequence shown here is derived from an EMBL/GenBank/DDBJ whole genome shotgun (WGS) entry which is preliminary data.</text>
</comment>
<evidence type="ECO:0000256" key="2">
    <source>
        <dbReference type="HAMAP-Rule" id="MF_00795"/>
    </source>
</evidence>
<comment type="subcellular location">
    <subcellularLocation>
        <location evidence="2">Cytoplasm</location>
    </subcellularLocation>
</comment>
<gene>
    <name evidence="2" type="primary">cutC</name>
    <name evidence="3" type="ORF">JJB09_09750</name>
</gene>
<dbReference type="AlphaFoldDB" id="A0A936YPX4"/>
<dbReference type="Proteomes" id="UP000633219">
    <property type="component" value="Unassembled WGS sequence"/>
</dbReference>
<proteinExistence type="inferred from homology"/>
<dbReference type="GO" id="GO:0005737">
    <property type="term" value="C:cytoplasm"/>
    <property type="evidence" value="ECO:0007669"/>
    <property type="project" value="UniProtKB-SubCell"/>
</dbReference>
<dbReference type="HAMAP" id="MF_00795">
    <property type="entry name" value="CutC"/>
    <property type="match status" value="1"/>
</dbReference>
<dbReference type="Gene3D" id="3.20.20.380">
    <property type="entry name" value="Copper homeostasis (CutC) domain"/>
    <property type="match status" value="1"/>
</dbReference>
<dbReference type="PANTHER" id="PTHR12598">
    <property type="entry name" value="COPPER HOMEOSTASIS PROTEIN CUTC"/>
    <property type="match status" value="1"/>
</dbReference>
<dbReference type="EMBL" id="JAEQNC010000004">
    <property type="protein sequence ID" value="MBL0372311.1"/>
    <property type="molecule type" value="Genomic_DNA"/>
</dbReference>
<reference evidence="3" key="1">
    <citation type="submission" date="2021-01" db="EMBL/GenBank/DDBJ databases">
        <title>Rhizobium sp. strain KVB221 16S ribosomal RNA gene Genome sequencing and assembly.</title>
        <authorList>
            <person name="Kang M."/>
        </authorList>
    </citation>
    <scope>NUCLEOTIDE SEQUENCE</scope>
    <source>
        <strain evidence="3">KVB221</strain>
    </source>
</reference>
<sequence length="245" mass="25612">MASNTRILLEVCVDDVAGLNAAIEGGADRIELCSALALGGLTPSAGLMSVAARSPVPCYAMIRPRAGDFTYTAREIDMMTNDIFFAASAGLAGVVFGASLPDGRLDAETLRTLCDAVGSMPRTLHRAFDLVPDLAEAIDLAVECGFERILTSGRKKTAPEGLDDLAEAVRIAGGRISIMPGAGINLKTIEAILARLDVTEVHSSCSANSAIADPRIVALGFSEPTVKVTDVKLVRALKTRLKAAQ</sequence>
<evidence type="ECO:0000313" key="3">
    <source>
        <dbReference type="EMBL" id="MBL0372311.1"/>
    </source>
</evidence>
<accession>A0A936YPX4</accession>
<dbReference type="InterPro" id="IPR005627">
    <property type="entry name" value="CutC-like"/>
</dbReference>
<comment type="similarity">
    <text evidence="1 2">Belongs to the CutC family.</text>
</comment>
<dbReference type="RefSeq" id="WP_201656732.1">
    <property type="nucleotide sequence ID" value="NZ_JAEQNC010000004.1"/>
</dbReference>
<evidence type="ECO:0000256" key="1">
    <source>
        <dbReference type="ARBA" id="ARBA00007768"/>
    </source>
</evidence>
<evidence type="ECO:0000313" key="4">
    <source>
        <dbReference type="Proteomes" id="UP000633219"/>
    </source>
</evidence>
<dbReference type="Pfam" id="PF03932">
    <property type="entry name" value="CutC"/>
    <property type="match status" value="1"/>
</dbReference>
<keyword evidence="4" id="KW-1185">Reference proteome</keyword>
<dbReference type="SUPFAM" id="SSF110395">
    <property type="entry name" value="CutC-like"/>
    <property type="match status" value="1"/>
</dbReference>
<name>A0A936YPX4_9HYPH</name>
<protein>
    <recommendedName>
        <fullName evidence="2">PF03932 family protein CutC</fullName>
    </recommendedName>
</protein>
<dbReference type="InterPro" id="IPR036822">
    <property type="entry name" value="CutC-like_dom_sf"/>
</dbReference>
<comment type="caution">
    <text evidence="2">Once thought to be involved in copper homeostasis, experiments in E.coli have shown this is not the case.</text>
</comment>
<dbReference type="GO" id="GO:0005507">
    <property type="term" value="F:copper ion binding"/>
    <property type="evidence" value="ECO:0007669"/>
    <property type="project" value="TreeGrafter"/>
</dbReference>
<keyword evidence="2" id="KW-0963">Cytoplasm</keyword>